<gene>
    <name evidence="5" type="ORF">ACFOEB_03330</name>
</gene>
<evidence type="ECO:0000313" key="5">
    <source>
        <dbReference type="EMBL" id="MFC3154221.1"/>
    </source>
</evidence>
<accession>A0ABV7HNK9</accession>
<dbReference type="SUPFAM" id="SSF56925">
    <property type="entry name" value="OMPA-like"/>
    <property type="match status" value="1"/>
</dbReference>
<dbReference type="InterPro" id="IPR011250">
    <property type="entry name" value="OMP/PagP_B-barrel"/>
</dbReference>
<feature type="signal peptide" evidence="2">
    <location>
        <begin position="1"/>
        <end position="31"/>
    </location>
</feature>
<sequence>MRKRVTLLPRVALTATLLWALTAVCSAPAAAGWFDDEPPLVVTVNDAYIDVYSGPGRGYPIFHALEYGEPITLIKSRAGWIKIATERGLEGWVDRSAMQYTLGPDGQVPDFTDEYRSDAVVGHFELGAALGDFGGADSVALSVGYRFTRNLTLEASYSQNSGQFSDSELISAGLLHQPFPEWRVSPFLRLGAGVIKVNPSATLVDTQDREDSVLQASLGAYVYLSRRFFLRAEYVNHHLLTTRSTNEEVSEWRVGFNAFF</sequence>
<dbReference type="EMBL" id="JBHRTL010000004">
    <property type="protein sequence ID" value="MFC3154221.1"/>
    <property type="molecule type" value="Genomic_DNA"/>
</dbReference>
<reference evidence="6" key="1">
    <citation type="journal article" date="2019" name="Int. J. Syst. Evol. Microbiol.">
        <title>The Global Catalogue of Microorganisms (GCM) 10K type strain sequencing project: providing services to taxonomists for standard genome sequencing and annotation.</title>
        <authorList>
            <consortium name="The Broad Institute Genomics Platform"/>
            <consortium name="The Broad Institute Genome Sequencing Center for Infectious Disease"/>
            <person name="Wu L."/>
            <person name="Ma J."/>
        </authorList>
    </citation>
    <scope>NUCLEOTIDE SEQUENCE [LARGE SCALE GENOMIC DNA]</scope>
    <source>
        <strain evidence="6">KCTC 52141</strain>
    </source>
</reference>
<dbReference type="Pfam" id="PF08239">
    <property type="entry name" value="SH3_3"/>
    <property type="match status" value="1"/>
</dbReference>
<dbReference type="Gene3D" id="2.30.30.40">
    <property type="entry name" value="SH3 Domains"/>
    <property type="match status" value="1"/>
</dbReference>
<dbReference type="RefSeq" id="WP_339616897.1">
    <property type="nucleotide sequence ID" value="NZ_AP031500.1"/>
</dbReference>
<evidence type="ECO:0000256" key="2">
    <source>
        <dbReference type="SAM" id="SignalP"/>
    </source>
</evidence>
<dbReference type="Proteomes" id="UP001595548">
    <property type="component" value="Unassembled WGS sequence"/>
</dbReference>
<dbReference type="InterPro" id="IPR027385">
    <property type="entry name" value="Beta-barrel_OMP"/>
</dbReference>
<feature type="chain" id="PRO_5046005526" evidence="2">
    <location>
        <begin position="32"/>
        <end position="260"/>
    </location>
</feature>
<feature type="domain" description="SH3b" evidence="3">
    <location>
        <begin position="50"/>
        <end position="96"/>
    </location>
</feature>
<dbReference type="Gene3D" id="2.40.160.20">
    <property type="match status" value="1"/>
</dbReference>
<feature type="domain" description="Outer membrane protein beta-barrel" evidence="4">
    <location>
        <begin position="137"/>
        <end position="257"/>
    </location>
</feature>
<protein>
    <submittedName>
        <fullName evidence="5">Outer membrane beta-barrel protein</fullName>
    </submittedName>
</protein>
<dbReference type="Pfam" id="PF13505">
    <property type="entry name" value="OMP_b-brl"/>
    <property type="match status" value="1"/>
</dbReference>
<evidence type="ECO:0000256" key="1">
    <source>
        <dbReference type="ARBA" id="ARBA00022729"/>
    </source>
</evidence>
<comment type="caution">
    <text evidence="5">The sequence shown here is derived from an EMBL/GenBank/DDBJ whole genome shotgun (WGS) entry which is preliminary data.</text>
</comment>
<evidence type="ECO:0000259" key="4">
    <source>
        <dbReference type="Pfam" id="PF13505"/>
    </source>
</evidence>
<evidence type="ECO:0000313" key="6">
    <source>
        <dbReference type="Proteomes" id="UP001595548"/>
    </source>
</evidence>
<name>A0ABV7HNK9_9GAMM</name>
<proteinExistence type="predicted"/>
<organism evidence="5 6">
    <name type="scientific">Gilvimarinus japonicus</name>
    <dbReference type="NCBI Taxonomy" id="1796469"/>
    <lineage>
        <taxon>Bacteria</taxon>
        <taxon>Pseudomonadati</taxon>
        <taxon>Pseudomonadota</taxon>
        <taxon>Gammaproteobacteria</taxon>
        <taxon>Cellvibrionales</taxon>
        <taxon>Cellvibrionaceae</taxon>
        <taxon>Gilvimarinus</taxon>
    </lineage>
</organism>
<evidence type="ECO:0000259" key="3">
    <source>
        <dbReference type="Pfam" id="PF08239"/>
    </source>
</evidence>
<dbReference type="InterPro" id="IPR003646">
    <property type="entry name" value="SH3-like_bac-type"/>
</dbReference>
<keyword evidence="1 2" id="KW-0732">Signal</keyword>
<keyword evidence="6" id="KW-1185">Reference proteome</keyword>